<evidence type="ECO:0000313" key="9">
    <source>
        <dbReference type="EMBL" id="PZE21876.1"/>
    </source>
</evidence>
<feature type="transmembrane region" description="Helical" evidence="8">
    <location>
        <begin position="49"/>
        <end position="68"/>
    </location>
</feature>
<keyword evidence="5 8" id="KW-0812">Transmembrane</keyword>
<evidence type="ECO:0000256" key="3">
    <source>
        <dbReference type="ARBA" id="ARBA00021903"/>
    </source>
</evidence>
<comment type="caution">
    <text evidence="9">The sequence shown here is derived from an EMBL/GenBank/DDBJ whole genome shotgun (WGS) entry which is preliminary data.</text>
</comment>
<sequence length="126" mass="14690">MNNRVINGFQYILNGSLIILGIMLTLLMIRELGIILLSTLAVSLDIHRVLQDVLAFFLYFAFLSMIVKYFREDYHFPIRYLLYIGITGTLRFIIVHHENPVDNLILSFVILVLMVAYSLKVSWSRH</sequence>
<dbReference type="PANTHER" id="PTHR37819:SF1">
    <property type="entry name" value="PROTEIN PSIE"/>
    <property type="match status" value="1"/>
</dbReference>
<dbReference type="PIRSF" id="PIRSF029598">
    <property type="entry name" value="PsiE"/>
    <property type="match status" value="1"/>
</dbReference>
<evidence type="ECO:0000313" key="10">
    <source>
        <dbReference type="Proteomes" id="UP000214746"/>
    </source>
</evidence>
<keyword evidence="6 8" id="KW-1133">Transmembrane helix</keyword>
<protein>
    <recommendedName>
        <fullName evidence="3">Protein PsiE</fullName>
    </recommendedName>
</protein>
<dbReference type="Pfam" id="PF06146">
    <property type="entry name" value="PsiE"/>
    <property type="match status" value="1"/>
</dbReference>
<proteinExistence type="inferred from homology"/>
<dbReference type="OrthoDB" id="9792470at2"/>
<reference evidence="9" key="1">
    <citation type="submission" date="2018-06" db="EMBL/GenBank/DDBJ databases">
        <title>Paenibacillus xerothermodurans sp. nov. an extremely dry heat resistant spore forming bacterium isolated from the soil of Cape Canaveral, Florida.</title>
        <authorList>
            <person name="Seuylemezian A."/>
            <person name="Kaur N."/>
            <person name="Patil P."/>
            <person name="Patil P."/>
            <person name="Mayilraj S."/>
            <person name="Vaishampayan P."/>
        </authorList>
    </citation>
    <scope>NUCLEOTIDE SEQUENCE [LARGE SCALE GENOMIC DNA]</scope>
    <source>
        <strain evidence="9">ATCC 27380</strain>
    </source>
</reference>
<evidence type="ECO:0000256" key="4">
    <source>
        <dbReference type="ARBA" id="ARBA00022475"/>
    </source>
</evidence>
<evidence type="ECO:0000256" key="1">
    <source>
        <dbReference type="ARBA" id="ARBA00004429"/>
    </source>
</evidence>
<feature type="transmembrane region" description="Helical" evidence="8">
    <location>
        <begin position="103"/>
        <end position="123"/>
    </location>
</feature>
<dbReference type="AlphaFoldDB" id="A0A2W1NVX9"/>
<evidence type="ECO:0000256" key="5">
    <source>
        <dbReference type="ARBA" id="ARBA00022692"/>
    </source>
</evidence>
<evidence type="ECO:0000256" key="8">
    <source>
        <dbReference type="SAM" id="Phobius"/>
    </source>
</evidence>
<dbReference type="GO" id="GO:0005886">
    <property type="term" value="C:plasma membrane"/>
    <property type="evidence" value="ECO:0007669"/>
    <property type="project" value="UniProtKB-SubCell"/>
</dbReference>
<name>A0A2W1NVX9_PAEXE</name>
<dbReference type="Proteomes" id="UP000214746">
    <property type="component" value="Unassembled WGS sequence"/>
</dbReference>
<organism evidence="9 10">
    <name type="scientific">Paenibacillus xerothermodurans</name>
    <dbReference type="NCBI Taxonomy" id="1977292"/>
    <lineage>
        <taxon>Bacteria</taxon>
        <taxon>Bacillati</taxon>
        <taxon>Bacillota</taxon>
        <taxon>Bacilli</taxon>
        <taxon>Bacillales</taxon>
        <taxon>Paenibacillaceae</taxon>
        <taxon>Paenibacillus</taxon>
    </lineage>
</organism>
<comment type="subcellular location">
    <subcellularLocation>
        <location evidence="1">Cell inner membrane</location>
        <topology evidence="1">Multi-pass membrane protein</topology>
    </subcellularLocation>
</comment>
<keyword evidence="10" id="KW-1185">Reference proteome</keyword>
<comment type="similarity">
    <text evidence="2">Belongs to the PsiE family.</text>
</comment>
<feature type="transmembrane region" description="Helical" evidence="8">
    <location>
        <begin position="12"/>
        <end position="29"/>
    </location>
</feature>
<dbReference type="EMBL" id="NHRJ02000002">
    <property type="protein sequence ID" value="PZE21876.1"/>
    <property type="molecule type" value="Genomic_DNA"/>
</dbReference>
<gene>
    <name evidence="9" type="ORF">CBW46_005590</name>
</gene>
<keyword evidence="7 8" id="KW-0472">Membrane</keyword>
<dbReference type="RefSeq" id="WP_089199018.1">
    <property type="nucleotide sequence ID" value="NZ_NHRJ02000002.1"/>
</dbReference>
<keyword evidence="4" id="KW-1003">Cell membrane</keyword>
<evidence type="ECO:0000256" key="6">
    <source>
        <dbReference type="ARBA" id="ARBA00022989"/>
    </source>
</evidence>
<evidence type="ECO:0000256" key="7">
    <source>
        <dbReference type="ARBA" id="ARBA00023136"/>
    </source>
</evidence>
<dbReference type="InterPro" id="IPR020948">
    <property type="entry name" value="P_starv_induced_PsiE-like"/>
</dbReference>
<evidence type="ECO:0000256" key="2">
    <source>
        <dbReference type="ARBA" id="ARBA00005632"/>
    </source>
</evidence>
<accession>A0A2W1NVX9</accession>
<dbReference type="InterPro" id="IPR009315">
    <property type="entry name" value="P_starv_induced_PsiE"/>
</dbReference>
<dbReference type="PANTHER" id="PTHR37819">
    <property type="entry name" value="PROTEIN PSIE"/>
    <property type="match status" value="1"/>
</dbReference>
<dbReference type="GO" id="GO:0016036">
    <property type="term" value="P:cellular response to phosphate starvation"/>
    <property type="evidence" value="ECO:0007669"/>
    <property type="project" value="InterPro"/>
</dbReference>
<feature type="transmembrane region" description="Helical" evidence="8">
    <location>
        <begin position="80"/>
        <end position="97"/>
    </location>
</feature>